<gene>
    <name evidence="2" type="ORF">MBESOW_P4310</name>
</gene>
<reference evidence="2 3" key="1">
    <citation type="submission" date="2014-12" db="EMBL/GenBank/DDBJ databases">
        <title>Whole genome sequencing of Sphingobium xenophagum OW59.</title>
        <authorList>
            <person name="Ohta Y."/>
            <person name="Nishi S."/>
            <person name="Hatada Y."/>
        </authorList>
    </citation>
    <scope>NUCLEOTIDE SEQUENCE [LARGE SCALE GENOMIC DNA]</scope>
    <source>
        <strain evidence="2 3">OW59</strain>
    </source>
</reference>
<name>A0A401J976_SPHXE</name>
<sequence length="67" mass="7636">MTDHDPAHHAKALAAIEKLPPEAYMVFFASQVEGLTYVEIAQREGMSLEQVQDHMLEAIRIIVREMQ</sequence>
<organism evidence="2 3">
    <name type="scientific">Sphingobium xenophagum</name>
    <dbReference type="NCBI Taxonomy" id="121428"/>
    <lineage>
        <taxon>Bacteria</taxon>
        <taxon>Pseudomonadati</taxon>
        <taxon>Pseudomonadota</taxon>
        <taxon>Alphaproteobacteria</taxon>
        <taxon>Sphingomonadales</taxon>
        <taxon>Sphingomonadaceae</taxon>
        <taxon>Sphingobium</taxon>
    </lineage>
</organism>
<comment type="caution">
    <text evidence="2">The sequence shown here is derived from an EMBL/GenBank/DDBJ whole genome shotgun (WGS) entry which is preliminary data.</text>
</comment>
<dbReference type="AlphaFoldDB" id="A0A401J976"/>
<dbReference type="SUPFAM" id="SSF88659">
    <property type="entry name" value="Sigma3 and sigma4 domains of RNA polymerase sigma factors"/>
    <property type="match status" value="1"/>
</dbReference>
<dbReference type="GO" id="GO:0003677">
    <property type="term" value="F:DNA binding"/>
    <property type="evidence" value="ECO:0007669"/>
    <property type="project" value="InterPro"/>
</dbReference>
<dbReference type="InterPro" id="IPR036388">
    <property type="entry name" value="WH-like_DNA-bd_sf"/>
</dbReference>
<dbReference type="RefSeq" id="WP_130754955.1">
    <property type="nucleotide sequence ID" value="NZ_BBQY01000085.1"/>
</dbReference>
<accession>A0A401J976</accession>
<keyword evidence="3" id="KW-1185">Reference proteome</keyword>
<dbReference type="Gene3D" id="1.10.10.10">
    <property type="entry name" value="Winged helix-like DNA-binding domain superfamily/Winged helix DNA-binding domain"/>
    <property type="match status" value="1"/>
</dbReference>
<dbReference type="Pfam" id="PF08281">
    <property type="entry name" value="Sigma70_r4_2"/>
    <property type="match status" value="1"/>
</dbReference>
<proteinExistence type="predicted"/>
<feature type="domain" description="RNA polymerase sigma factor 70 region 4 type 2" evidence="1">
    <location>
        <begin position="12"/>
        <end position="56"/>
    </location>
</feature>
<evidence type="ECO:0000313" key="2">
    <source>
        <dbReference type="EMBL" id="GBH33181.1"/>
    </source>
</evidence>
<dbReference type="EMBL" id="BBQY01000085">
    <property type="protein sequence ID" value="GBH33181.1"/>
    <property type="molecule type" value="Genomic_DNA"/>
</dbReference>
<evidence type="ECO:0000259" key="1">
    <source>
        <dbReference type="Pfam" id="PF08281"/>
    </source>
</evidence>
<dbReference type="Proteomes" id="UP000290975">
    <property type="component" value="Unassembled WGS sequence"/>
</dbReference>
<evidence type="ECO:0000313" key="3">
    <source>
        <dbReference type="Proteomes" id="UP000290975"/>
    </source>
</evidence>
<dbReference type="GO" id="GO:0006352">
    <property type="term" value="P:DNA-templated transcription initiation"/>
    <property type="evidence" value="ECO:0007669"/>
    <property type="project" value="InterPro"/>
</dbReference>
<dbReference type="GO" id="GO:0016987">
    <property type="term" value="F:sigma factor activity"/>
    <property type="evidence" value="ECO:0007669"/>
    <property type="project" value="InterPro"/>
</dbReference>
<dbReference type="InterPro" id="IPR013249">
    <property type="entry name" value="RNA_pol_sigma70_r4_t2"/>
</dbReference>
<dbReference type="InterPro" id="IPR013324">
    <property type="entry name" value="RNA_pol_sigma_r3/r4-like"/>
</dbReference>
<protein>
    <submittedName>
        <fullName evidence="2">RNA polymerase sigma-70 factor, ECF subfamily</fullName>
    </submittedName>
</protein>